<reference evidence="3" key="1">
    <citation type="submission" date="2021-01" db="EMBL/GenBank/DDBJ databases">
        <authorList>
            <consortium name="Genoscope - CEA"/>
            <person name="William W."/>
        </authorList>
    </citation>
    <scope>NUCLEOTIDE SEQUENCE</scope>
</reference>
<name>A0A8S1Q8T7_PARPR</name>
<feature type="transmembrane region" description="Helical" evidence="1">
    <location>
        <begin position="102"/>
        <end position="124"/>
    </location>
</feature>
<gene>
    <name evidence="3" type="ORF">PPRIM_AZ9-3.1.T1470125</name>
</gene>
<sequence length="129" mass="15516">MSILHRNYWCYLILQIFLALSQNKIPLEIDQNMKQCIMGQMTIIISGNFNIIPFNQQRSLFLFLLLFFCNKMYLIKQLEYHSFNHYFQFTFLNKPLSNQFEYMKILIAESLIAFNSISISLYLYQVELT</sequence>
<feature type="transmembrane region" description="Helical" evidence="1">
    <location>
        <begin position="59"/>
        <end position="75"/>
    </location>
</feature>
<keyword evidence="1" id="KW-0812">Transmembrane</keyword>
<feature type="chain" id="PRO_5035926434" description="Transmembrane protein" evidence="2">
    <location>
        <begin position="22"/>
        <end position="129"/>
    </location>
</feature>
<evidence type="ECO:0000256" key="2">
    <source>
        <dbReference type="SAM" id="SignalP"/>
    </source>
</evidence>
<dbReference type="AlphaFoldDB" id="A0A8S1Q8T7"/>
<protein>
    <recommendedName>
        <fullName evidence="5">Transmembrane protein</fullName>
    </recommendedName>
</protein>
<keyword evidence="2" id="KW-0732">Signal</keyword>
<accession>A0A8S1Q8T7</accession>
<dbReference type="Proteomes" id="UP000688137">
    <property type="component" value="Unassembled WGS sequence"/>
</dbReference>
<keyword evidence="4" id="KW-1185">Reference proteome</keyword>
<evidence type="ECO:0000313" key="3">
    <source>
        <dbReference type="EMBL" id="CAD8111457.1"/>
    </source>
</evidence>
<dbReference type="EMBL" id="CAJJDM010000151">
    <property type="protein sequence ID" value="CAD8111457.1"/>
    <property type="molecule type" value="Genomic_DNA"/>
</dbReference>
<organism evidence="3 4">
    <name type="scientific">Paramecium primaurelia</name>
    <dbReference type="NCBI Taxonomy" id="5886"/>
    <lineage>
        <taxon>Eukaryota</taxon>
        <taxon>Sar</taxon>
        <taxon>Alveolata</taxon>
        <taxon>Ciliophora</taxon>
        <taxon>Intramacronucleata</taxon>
        <taxon>Oligohymenophorea</taxon>
        <taxon>Peniculida</taxon>
        <taxon>Parameciidae</taxon>
        <taxon>Paramecium</taxon>
    </lineage>
</organism>
<evidence type="ECO:0000313" key="4">
    <source>
        <dbReference type="Proteomes" id="UP000688137"/>
    </source>
</evidence>
<keyword evidence="1" id="KW-0472">Membrane</keyword>
<evidence type="ECO:0008006" key="5">
    <source>
        <dbReference type="Google" id="ProtNLM"/>
    </source>
</evidence>
<proteinExistence type="predicted"/>
<evidence type="ECO:0000256" key="1">
    <source>
        <dbReference type="SAM" id="Phobius"/>
    </source>
</evidence>
<feature type="signal peptide" evidence="2">
    <location>
        <begin position="1"/>
        <end position="21"/>
    </location>
</feature>
<keyword evidence="1" id="KW-1133">Transmembrane helix</keyword>
<comment type="caution">
    <text evidence="3">The sequence shown here is derived from an EMBL/GenBank/DDBJ whole genome shotgun (WGS) entry which is preliminary data.</text>
</comment>